<evidence type="ECO:0000256" key="5">
    <source>
        <dbReference type="ARBA" id="ARBA00023012"/>
    </source>
</evidence>
<dbReference type="Gene3D" id="2.10.70.100">
    <property type="match status" value="1"/>
</dbReference>
<evidence type="ECO:0000259" key="12">
    <source>
        <dbReference type="PROSITE" id="PS50112"/>
    </source>
</evidence>
<evidence type="ECO:0000256" key="8">
    <source>
        <dbReference type="SAM" id="Coils"/>
    </source>
</evidence>
<keyword evidence="5" id="KW-0902">Two-component regulatory system</keyword>
<dbReference type="InterPro" id="IPR035965">
    <property type="entry name" value="PAS-like_dom_sf"/>
</dbReference>
<dbReference type="InterPro" id="IPR036097">
    <property type="entry name" value="HisK_dim/P_sf"/>
</dbReference>
<dbReference type="SUPFAM" id="SSF52172">
    <property type="entry name" value="CheY-like"/>
    <property type="match status" value="1"/>
</dbReference>
<evidence type="ECO:0000313" key="15">
    <source>
        <dbReference type="EMBL" id="MFA0568529.1"/>
    </source>
</evidence>
<dbReference type="InterPro" id="IPR000700">
    <property type="entry name" value="PAS-assoc_C"/>
</dbReference>
<feature type="domain" description="PAC" evidence="13">
    <location>
        <begin position="402"/>
        <end position="455"/>
    </location>
</feature>
<dbReference type="PROSITE" id="PS50110">
    <property type="entry name" value="RESPONSE_REGULATORY"/>
    <property type="match status" value="1"/>
</dbReference>
<accession>A0ABV4NAT6</accession>
<feature type="domain" description="Response regulatory" evidence="11">
    <location>
        <begin position="855"/>
        <end position="975"/>
    </location>
</feature>
<dbReference type="SUPFAM" id="SSF47384">
    <property type="entry name" value="Homodimeric domain of signal transducing histidine kinase"/>
    <property type="match status" value="1"/>
</dbReference>
<evidence type="ECO:0000256" key="3">
    <source>
        <dbReference type="ARBA" id="ARBA00022553"/>
    </source>
</evidence>
<dbReference type="PROSITE" id="PS50894">
    <property type="entry name" value="HPT"/>
    <property type="match status" value="1"/>
</dbReference>
<dbReference type="PANTHER" id="PTHR45339:SF5">
    <property type="entry name" value="HISTIDINE KINASE"/>
    <property type="match status" value="1"/>
</dbReference>
<evidence type="ECO:0000259" key="14">
    <source>
        <dbReference type="PROSITE" id="PS50894"/>
    </source>
</evidence>
<dbReference type="InterPro" id="IPR001789">
    <property type="entry name" value="Sig_transdc_resp-reg_receiver"/>
</dbReference>
<dbReference type="InterPro" id="IPR003661">
    <property type="entry name" value="HisK_dim/P_dom"/>
</dbReference>
<dbReference type="Gene3D" id="3.30.450.20">
    <property type="entry name" value="PAS domain"/>
    <property type="match status" value="3"/>
</dbReference>
<dbReference type="Pfam" id="PF08448">
    <property type="entry name" value="PAS_4"/>
    <property type="match status" value="1"/>
</dbReference>
<dbReference type="InterPro" id="IPR008207">
    <property type="entry name" value="Sig_transdc_His_kin_Hpt_dom"/>
</dbReference>
<dbReference type="InterPro" id="IPR036890">
    <property type="entry name" value="HATPase_C_sf"/>
</dbReference>
<dbReference type="SMART" id="SM00388">
    <property type="entry name" value="HisKA"/>
    <property type="match status" value="1"/>
</dbReference>
<dbReference type="PRINTS" id="PR00344">
    <property type="entry name" value="BCTRLSENSOR"/>
</dbReference>
<dbReference type="SMART" id="SM00448">
    <property type="entry name" value="REC"/>
    <property type="match status" value="1"/>
</dbReference>
<dbReference type="Pfam" id="PF13426">
    <property type="entry name" value="PAS_9"/>
    <property type="match status" value="1"/>
</dbReference>
<comment type="catalytic activity">
    <reaction evidence="1">
        <text>ATP + protein L-histidine = ADP + protein N-phospho-L-histidine.</text>
        <dbReference type="EC" id="2.7.13.3"/>
    </reaction>
</comment>
<feature type="domain" description="HPt" evidence="14">
    <location>
        <begin position="1016"/>
        <end position="1109"/>
    </location>
</feature>
<name>A0ABV4NAT6_9VIBR</name>
<feature type="region of interest" description="Disordered" evidence="9">
    <location>
        <begin position="979"/>
        <end position="1001"/>
    </location>
</feature>
<dbReference type="Proteomes" id="UP001570417">
    <property type="component" value="Unassembled WGS sequence"/>
</dbReference>
<dbReference type="SUPFAM" id="SSF47226">
    <property type="entry name" value="Histidine-containing phosphotransfer domain, HPT domain"/>
    <property type="match status" value="1"/>
</dbReference>
<dbReference type="Pfam" id="PF00512">
    <property type="entry name" value="HisKA"/>
    <property type="match status" value="1"/>
</dbReference>
<organism evidence="15 16">
    <name type="scientific">Vibrio gallaecicus</name>
    <dbReference type="NCBI Taxonomy" id="552386"/>
    <lineage>
        <taxon>Bacteria</taxon>
        <taxon>Pseudomonadati</taxon>
        <taxon>Pseudomonadota</taxon>
        <taxon>Gammaproteobacteria</taxon>
        <taxon>Vibrionales</taxon>
        <taxon>Vibrionaceae</taxon>
        <taxon>Vibrio</taxon>
    </lineage>
</organism>
<dbReference type="Pfam" id="PF08447">
    <property type="entry name" value="PAS_3"/>
    <property type="match status" value="1"/>
</dbReference>
<dbReference type="PROSITE" id="PS50112">
    <property type="entry name" value="PAS"/>
    <property type="match status" value="2"/>
</dbReference>
<comment type="caution">
    <text evidence="15">The sequence shown here is derived from an EMBL/GenBank/DDBJ whole genome shotgun (WGS) entry which is preliminary data.</text>
</comment>
<feature type="modified residue" description="Phosphohistidine" evidence="6">
    <location>
        <position position="1055"/>
    </location>
</feature>
<feature type="coiled-coil region" evidence="8">
    <location>
        <begin position="136"/>
        <end position="188"/>
    </location>
</feature>
<proteinExistence type="predicted"/>
<dbReference type="RefSeq" id="WP_372265976.1">
    <property type="nucleotide sequence ID" value="NZ_JBFRUW010000029.1"/>
</dbReference>
<dbReference type="CDD" id="cd00130">
    <property type="entry name" value="PAS"/>
    <property type="match status" value="1"/>
</dbReference>
<dbReference type="InterPro" id="IPR011006">
    <property type="entry name" value="CheY-like_superfamily"/>
</dbReference>
<dbReference type="CDD" id="cd00082">
    <property type="entry name" value="HisKA"/>
    <property type="match status" value="1"/>
</dbReference>
<gene>
    <name evidence="15" type="ORF">AB4566_09605</name>
</gene>
<dbReference type="Gene3D" id="1.10.287.130">
    <property type="match status" value="1"/>
</dbReference>
<dbReference type="SMART" id="SM00387">
    <property type="entry name" value="HATPase_c"/>
    <property type="match status" value="1"/>
</dbReference>
<dbReference type="InterPro" id="IPR003594">
    <property type="entry name" value="HATPase_dom"/>
</dbReference>
<evidence type="ECO:0000259" key="13">
    <source>
        <dbReference type="PROSITE" id="PS50113"/>
    </source>
</evidence>
<evidence type="ECO:0000313" key="16">
    <source>
        <dbReference type="Proteomes" id="UP001570417"/>
    </source>
</evidence>
<evidence type="ECO:0000256" key="7">
    <source>
        <dbReference type="PROSITE-ProRule" id="PRU00169"/>
    </source>
</evidence>
<keyword evidence="16" id="KW-1185">Reference proteome</keyword>
<dbReference type="EC" id="2.7.13.3" evidence="2"/>
<dbReference type="Gene3D" id="3.40.50.2300">
    <property type="match status" value="1"/>
</dbReference>
<protein>
    <recommendedName>
        <fullName evidence="2">histidine kinase</fullName>
        <ecNumber evidence="2">2.7.13.3</ecNumber>
    </recommendedName>
</protein>
<dbReference type="InterPro" id="IPR000014">
    <property type="entry name" value="PAS"/>
</dbReference>
<feature type="domain" description="PAS" evidence="12">
    <location>
        <begin position="30"/>
        <end position="96"/>
    </location>
</feature>
<dbReference type="Pfam" id="PF00072">
    <property type="entry name" value="Response_reg"/>
    <property type="match status" value="1"/>
</dbReference>
<keyword evidence="3 7" id="KW-0597">Phosphoprotein</keyword>
<dbReference type="SUPFAM" id="SSF55785">
    <property type="entry name" value="PYP-like sensor domain (PAS domain)"/>
    <property type="match status" value="3"/>
</dbReference>
<dbReference type="SMART" id="SM00091">
    <property type="entry name" value="PAS"/>
    <property type="match status" value="3"/>
</dbReference>
<dbReference type="InterPro" id="IPR004358">
    <property type="entry name" value="Sig_transdc_His_kin-like_C"/>
</dbReference>
<evidence type="ECO:0000256" key="2">
    <source>
        <dbReference type="ARBA" id="ARBA00012438"/>
    </source>
</evidence>
<dbReference type="Gene3D" id="1.20.120.160">
    <property type="entry name" value="HPT domain"/>
    <property type="match status" value="1"/>
</dbReference>
<dbReference type="SUPFAM" id="SSF55874">
    <property type="entry name" value="ATPase domain of HSP90 chaperone/DNA topoisomerase II/histidine kinase"/>
    <property type="match status" value="1"/>
</dbReference>
<dbReference type="InterPro" id="IPR013656">
    <property type="entry name" value="PAS_4"/>
</dbReference>
<evidence type="ECO:0000256" key="1">
    <source>
        <dbReference type="ARBA" id="ARBA00000085"/>
    </source>
</evidence>
<evidence type="ECO:0000259" key="11">
    <source>
        <dbReference type="PROSITE" id="PS50110"/>
    </source>
</evidence>
<dbReference type="InterPro" id="IPR001610">
    <property type="entry name" value="PAC"/>
</dbReference>
<dbReference type="InterPro" id="IPR036641">
    <property type="entry name" value="HPT_dom_sf"/>
</dbReference>
<dbReference type="InterPro" id="IPR013655">
    <property type="entry name" value="PAS_fold_3"/>
</dbReference>
<evidence type="ECO:0000256" key="6">
    <source>
        <dbReference type="PROSITE-ProRule" id="PRU00110"/>
    </source>
</evidence>
<dbReference type="PROSITE" id="PS50113">
    <property type="entry name" value="PAC"/>
    <property type="match status" value="1"/>
</dbReference>
<feature type="domain" description="Histidine kinase" evidence="10">
    <location>
        <begin position="473"/>
        <end position="698"/>
    </location>
</feature>
<dbReference type="PROSITE" id="PS50109">
    <property type="entry name" value="HIS_KIN"/>
    <property type="match status" value="1"/>
</dbReference>
<keyword evidence="4" id="KW-0378">Hydrolase</keyword>
<evidence type="ECO:0000256" key="4">
    <source>
        <dbReference type="ARBA" id="ARBA00022801"/>
    </source>
</evidence>
<feature type="domain" description="PAS" evidence="12">
    <location>
        <begin position="342"/>
        <end position="399"/>
    </location>
</feature>
<dbReference type="EMBL" id="JBFRUW010000029">
    <property type="protein sequence ID" value="MFA0568529.1"/>
    <property type="molecule type" value="Genomic_DNA"/>
</dbReference>
<evidence type="ECO:0000259" key="10">
    <source>
        <dbReference type="PROSITE" id="PS50109"/>
    </source>
</evidence>
<dbReference type="PANTHER" id="PTHR45339">
    <property type="entry name" value="HYBRID SIGNAL TRANSDUCTION HISTIDINE KINASE J"/>
    <property type="match status" value="1"/>
</dbReference>
<dbReference type="CDD" id="cd17546">
    <property type="entry name" value="REC_hyHK_CKI1_RcsC-like"/>
    <property type="match status" value="1"/>
</dbReference>
<keyword evidence="8" id="KW-0175">Coiled coil</keyword>
<dbReference type="InterPro" id="IPR005467">
    <property type="entry name" value="His_kinase_dom"/>
</dbReference>
<feature type="modified residue" description="4-aspartylphosphate" evidence="7">
    <location>
        <position position="904"/>
    </location>
</feature>
<dbReference type="SMART" id="SM00086">
    <property type="entry name" value="PAC"/>
    <property type="match status" value="2"/>
</dbReference>
<dbReference type="Pfam" id="PF02518">
    <property type="entry name" value="HATPase_c"/>
    <property type="match status" value="1"/>
</dbReference>
<sequence length="1113" mass="123901">MRESLTSKIRSFLKQPINTPPKDVNIQNNILDTLPDGVLVCDAIEDSLAILYANNAFLKFFNLNRMQVLGQSVTEIYREFCDSKILNEVQVSLSTPSDSHVLTLSTFSGAYLSLQVSTICNAEGGVQYLLLTHTDISSLHNNLSGLQSDNNTLNDKVKVLIKENRAAIEQLEAENKQLVNELDSMNSGKVVNTSVTSTSVAGAMFDQFFECLLLLDDNSIILDANLTMAQLLNQNTSDLIGRPISQFIKHKSNKELKIPASLFEHRDELEVAGLSAQVNNQTIPLIGTIHRVQLDQANHTLVTLRDTQQFKITEKELQRSQDELQETVRRLNLAALAGGIGIWNWDFDTNILEWDKRMYDIYGVSPESSTNNYDMWKERVHPEDIEHAEQSLAHARETLSQFTSEFRIILPNNETRWIKAAADVIFDSDSDTAIAMGGVNIDITKEKNAQDFLRHESEIAQAANEAKSMFLANMSHEIRTPMNGVVGMLSLLNETELTNDQKTMVTTIRDSSLTLLHIINDILDFSKIEAGKMSLESVPTELQMLLERTLDVLFLQADKKHIDLCLSYDAALPKLLMGDSVRMSQVLLNLVGNAVKFTEGYIDIRGRINIDAKLVSDDIAPYVEVTIKDSGIGMTPKQIHKLFNAFSQADTSTTRLFGGTGLGLSITKTLLELMGGDITVESEFGVGSTFTIRLPYIEVTTPPIDNDIADLKGSRLLFVTNDEYVIECYKLNLQGHQCSSTFVTSIERAKSVLNYGVQNQTPYSVIVLGPDFSADKLKSTLINSDDYSKVIILTKDITVGNGLNQDHDYILSCSPLKPSQLIHSLAIMNGTRSPDLPLLEELETGNSPQEIKSGKILVVDDQPTNLDVISRQLEHLGYQCELARDGQEAIQKWKELEFDLILTDCHMPIMDGYEMSEHIRQVERNREVSQHIPIIAITANAVADAADQCLSSGMDGYLSKPVELKTLDTTIQKWLKILPQENQPAEHEETQNRPKNTAPNDPICLETLSQLLGTSEGNIIAPLLKNYWDSVNNDVGLISQALDNKDETQIQQVAHAAKGAARSAGAIPIANTFEQLQNIALEKDWNELNQTIDHGKAELYKLGKYLQNNAIIK</sequence>
<reference evidence="15 16" key="1">
    <citation type="journal article" date="2024" name="ISME J.">
        <title>Tailless and filamentous prophages are predominant in marine Vibrio.</title>
        <authorList>
            <person name="Steensen K."/>
            <person name="Seneca J."/>
            <person name="Bartlau N."/>
            <person name="Yu X.A."/>
            <person name="Hussain F.A."/>
            <person name="Polz M.F."/>
        </authorList>
    </citation>
    <scope>NUCLEOTIDE SEQUENCE [LARGE SCALE GENOMIC DNA]</scope>
    <source>
        <strain evidence="15 16">10N.222.51.A1</strain>
    </source>
</reference>
<dbReference type="CDD" id="cd16922">
    <property type="entry name" value="HATPase_EvgS-ArcB-TorS-like"/>
    <property type="match status" value="1"/>
</dbReference>
<dbReference type="Gene3D" id="3.30.565.10">
    <property type="entry name" value="Histidine kinase-like ATPase, C-terminal domain"/>
    <property type="match status" value="1"/>
</dbReference>
<dbReference type="Pfam" id="PF01627">
    <property type="entry name" value="Hpt"/>
    <property type="match status" value="1"/>
</dbReference>
<evidence type="ECO:0000256" key="9">
    <source>
        <dbReference type="SAM" id="MobiDB-lite"/>
    </source>
</evidence>